<dbReference type="Proteomes" id="UP001175228">
    <property type="component" value="Unassembled WGS sequence"/>
</dbReference>
<dbReference type="AlphaFoldDB" id="A0AA39UN79"/>
<dbReference type="Gene3D" id="3.40.630.30">
    <property type="match status" value="1"/>
</dbReference>
<proteinExistence type="predicted"/>
<evidence type="ECO:0000313" key="2">
    <source>
        <dbReference type="Proteomes" id="UP001175228"/>
    </source>
</evidence>
<evidence type="ECO:0000313" key="1">
    <source>
        <dbReference type="EMBL" id="KAK0495208.1"/>
    </source>
</evidence>
<reference evidence="1" key="1">
    <citation type="submission" date="2023-06" db="EMBL/GenBank/DDBJ databases">
        <authorList>
            <consortium name="Lawrence Berkeley National Laboratory"/>
            <person name="Ahrendt S."/>
            <person name="Sahu N."/>
            <person name="Indic B."/>
            <person name="Wong-Bajracharya J."/>
            <person name="Merenyi Z."/>
            <person name="Ke H.-M."/>
            <person name="Monk M."/>
            <person name="Kocsube S."/>
            <person name="Drula E."/>
            <person name="Lipzen A."/>
            <person name="Balint B."/>
            <person name="Henrissat B."/>
            <person name="Andreopoulos B."/>
            <person name="Martin F.M."/>
            <person name="Harder C.B."/>
            <person name="Rigling D."/>
            <person name="Ford K.L."/>
            <person name="Foster G.D."/>
            <person name="Pangilinan J."/>
            <person name="Papanicolaou A."/>
            <person name="Barry K."/>
            <person name="LaButti K."/>
            <person name="Viragh M."/>
            <person name="Koriabine M."/>
            <person name="Yan M."/>
            <person name="Riley R."/>
            <person name="Champramary S."/>
            <person name="Plett K.L."/>
            <person name="Tsai I.J."/>
            <person name="Slot J."/>
            <person name="Sipos G."/>
            <person name="Plett J."/>
            <person name="Nagy L.G."/>
            <person name="Grigoriev I.V."/>
        </authorList>
    </citation>
    <scope>NUCLEOTIDE SEQUENCE</scope>
    <source>
        <strain evidence="1">HWK02</strain>
    </source>
</reference>
<keyword evidence="2" id="KW-1185">Reference proteome</keyword>
<gene>
    <name evidence="1" type="ORF">EDD18DRAFT_1075988</name>
</gene>
<dbReference type="EMBL" id="JAUEPU010000018">
    <property type="protein sequence ID" value="KAK0495208.1"/>
    <property type="molecule type" value="Genomic_DNA"/>
</dbReference>
<sequence length="166" mass="18115">MASLRDPPAAIVRLATKADHGEVATLLARAFANDPAMTRWRGVKKETGAVTSLDDLDAGMTKAMENLCRFQSCVIHATINAGGVITLAFVAKSGGEGERIVAVALWMTPEKTFELPFSTLIRSGAFSQFFVDFIPHGEESLHKSFKCRNLDRLDSRHLLEVAVDPQ</sequence>
<name>A0AA39UN79_9AGAR</name>
<comment type="caution">
    <text evidence="1">The sequence shown here is derived from an EMBL/GenBank/DDBJ whole genome shotgun (WGS) entry which is preliminary data.</text>
</comment>
<protein>
    <submittedName>
        <fullName evidence="1">Uncharacterized protein</fullName>
    </submittedName>
</protein>
<accession>A0AA39UN79</accession>
<organism evidence="1 2">
    <name type="scientific">Armillaria luteobubalina</name>
    <dbReference type="NCBI Taxonomy" id="153913"/>
    <lineage>
        <taxon>Eukaryota</taxon>
        <taxon>Fungi</taxon>
        <taxon>Dikarya</taxon>
        <taxon>Basidiomycota</taxon>
        <taxon>Agaricomycotina</taxon>
        <taxon>Agaricomycetes</taxon>
        <taxon>Agaricomycetidae</taxon>
        <taxon>Agaricales</taxon>
        <taxon>Marasmiineae</taxon>
        <taxon>Physalacriaceae</taxon>
        <taxon>Armillaria</taxon>
    </lineage>
</organism>